<feature type="binding site" description="via carbamate group" evidence="15">
    <location>
        <position position="126"/>
    </location>
    <ligand>
        <name>Mg(2+)</name>
        <dbReference type="ChEBI" id="CHEBI:18420"/>
    </ligand>
</feature>
<dbReference type="InterPro" id="IPR056740">
    <property type="entry name" value="ILV_EDD_C"/>
</dbReference>
<dbReference type="InterPro" id="IPR037237">
    <property type="entry name" value="IlvD/EDD_N"/>
</dbReference>
<evidence type="ECO:0000259" key="16">
    <source>
        <dbReference type="Pfam" id="PF00920"/>
    </source>
</evidence>
<evidence type="ECO:0000256" key="8">
    <source>
        <dbReference type="ARBA" id="ARBA00023014"/>
    </source>
</evidence>
<feature type="domain" description="Dihydroxy-acid/6-phosphogluconate dehydratase N-terminal" evidence="16">
    <location>
        <begin position="36"/>
        <end position="353"/>
    </location>
</feature>
<comment type="cofactor">
    <cofactor evidence="15">
        <name>[2Fe-2S] cluster</name>
        <dbReference type="ChEBI" id="CHEBI:190135"/>
    </cofactor>
    <text evidence="15">Binds 1 [2Fe-2S] cluster per subunit. This cluster acts as a Lewis acid cofactor.</text>
</comment>
<evidence type="ECO:0000256" key="15">
    <source>
        <dbReference type="HAMAP-Rule" id="MF_00012"/>
    </source>
</evidence>
<dbReference type="Pfam" id="PF00920">
    <property type="entry name" value="ILVD_EDD_N"/>
    <property type="match status" value="1"/>
</dbReference>
<dbReference type="InterPro" id="IPR050165">
    <property type="entry name" value="DHAD_IlvD/Edd"/>
</dbReference>
<dbReference type="AlphaFoldDB" id="A0A075GPR2"/>
<dbReference type="GO" id="GO:0004160">
    <property type="term" value="F:dihydroxy-acid dehydratase activity"/>
    <property type="evidence" value="ECO:0007669"/>
    <property type="project" value="UniProtKB-UniRule"/>
</dbReference>
<dbReference type="GO" id="GO:0000287">
    <property type="term" value="F:magnesium ion binding"/>
    <property type="evidence" value="ECO:0007669"/>
    <property type="project" value="UniProtKB-UniRule"/>
</dbReference>
<evidence type="ECO:0000256" key="4">
    <source>
        <dbReference type="ARBA" id="ARBA00022714"/>
    </source>
</evidence>
<keyword evidence="8 15" id="KW-0411">Iron-sulfur</keyword>
<evidence type="ECO:0000256" key="10">
    <source>
        <dbReference type="ARBA" id="ARBA00023304"/>
    </source>
</evidence>
<dbReference type="Gene3D" id="3.50.30.80">
    <property type="entry name" value="IlvD/EDD C-terminal domain-like"/>
    <property type="match status" value="1"/>
</dbReference>
<comment type="cofactor">
    <cofactor evidence="1 15">
        <name>Mg(2+)</name>
        <dbReference type="ChEBI" id="CHEBI:18420"/>
    </cofactor>
</comment>
<dbReference type="InterPro" id="IPR042096">
    <property type="entry name" value="Dihydro-acid_dehy_C"/>
</dbReference>
<comment type="catalytic activity">
    <reaction evidence="15">
        <text>(2R,3R)-2,3-dihydroxy-3-methylpentanoate = (S)-3-methyl-2-oxopentanoate + H2O</text>
        <dbReference type="Rhea" id="RHEA:27694"/>
        <dbReference type="ChEBI" id="CHEBI:15377"/>
        <dbReference type="ChEBI" id="CHEBI:35146"/>
        <dbReference type="ChEBI" id="CHEBI:49258"/>
        <dbReference type="EC" id="4.2.1.9"/>
    </reaction>
</comment>
<evidence type="ECO:0000256" key="14">
    <source>
        <dbReference type="ARBA" id="ARBA00029490"/>
    </source>
</evidence>
<keyword evidence="5 15" id="KW-0479">Metal-binding</keyword>
<evidence type="ECO:0000259" key="17">
    <source>
        <dbReference type="Pfam" id="PF24877"/>
    </source>
</evidence>
<proteinExistence type="inferred from homology"/>
<evidence type="ECO:0000256" key="2">
    <source>
        <dbReference type="ARBA" id="ARBA00006486"/>
    </source>
</evidence>
<dbReference type="PROSITE" id="PS00886">
    <property type="entry name" value="ILVD_EDD_1"/>
    <property type="match status" value="1"/>
</dbReference>
<feature type="binding site" evidence="15">
    <location>
        <position position="125"/>
    </location>
    <ligand>
        <name>Mg(2+)</name>
        <dbReference type="ChEBI" id="CHEBI:18420"/>
    </ligand>
</feature>
<dbReference type="UniPathway" id="UPA00049">
    <property type="reaction ID" value="UER00061"/>
</dbReference>
<keyword evidence="4 15" id="KW-0001">2Fe-2S</keyword>
<reference evidence="18" key="1">
    <citation type="journal article" date="2014" name="Genome Biol. Evol.">
        <title>Pangenome evidence for extensive interdomain horizontal transfer affecting lineage core and shell genes in uncultured planktonic thaumarchaeota and euryarchaeota.</title>
        <authorList>
            <person name="Deschamps P."/>
            <person name="Zivanovic Y."/>
            <person name="Moreira D."/>
            <person name="Rodriguez-Valera F."/>
            <person name="Lopez-Garcia P."/>
        </authorList>
    </citation>
    <scope>NUCLEOTIDE SEQUENCE</scope>
</reference>
<keyword evidence="6 15" id="KW-0460">Magnesium</keyword>
<feature type="modified residue" description="N6-carboxylysine" evidence="15">
    <location>
        <position position="126"/>
    </location>
</feature>
<organism evidence="18">
    <name type="scientific">uncultured marine thaumarchaeote KM3_170_F12</name>
    <dbReference type="NCBI Taxonomy" id="1456046"/>
    <lineage>
        <taxon>Archaea</taxon>
        <taxon>Nitrososphaerota</taxon>
        <taxon>environmental samples</taxon>
    </lineage>
</organism>
<dbReference type="PROSITE" id="PS00887">
    <property type="entry name" value="ILVD_EDD_2"/>
    <property type="match status" value="1"/>
</dbReference>
<dbReference type="EC" id="4.2.1.9" evidence="14 15"/>
<dbReference type="PANTHER" id="PTHR21000">
    <property type="entry name" value="DIHYDROXY-ACID DEHYDRATASE DAD"/>
    <property type="match status" value="1"/>
</dbReference>
<feature type="binding site" evidence="15">
    <location>
        <position position="448"/>
    </location>
    <ligand>
        <name>Mg(2+)</name>
        <dbReference type="ChEBI" id="CHEBI:18420"/>
    </ligand>
</feature>
<comment type="function">
    <text evidence="15">Functions in the biosynthesis of branched-chain amino acids. Catalyzes the dehydration of (2R,3R)-2,3-dihydroxy-3-methylpentanoate (2,3-dihydroxy-3-methylvalerate) into 2-oxo-3-methylpentanoate (2-oxo-3-methylvalerate) and of (2R)-2,3-dihydroxy-3-methylbutanoate (2,3-dihydroxyisovalerate) into 2-oxo-3-methylbutanoate (2-oxoisovalerate), the penultimate precursor to L-isoleucine and L-valine, respectively.</text>
</comment>
<dbReference type="NCBIfam" id="NF002068">
    <property type="entry name" value="PRK00911.1"/>
    <property type="match status" value="1"/>
</dbReference>
<dbReference type="UniPathway" id="UPA00047">
    <property type="reaction ID" value="UER00057"/>
</dbReference>
<keyword evidence="10 15" id="KW-0100">Branched-chain amino acid biosynthesis</keyword>
<dbReference type="GO" id="GO:0051537">
    <property type="term" value="F:2 iron, 2 sulfur cluster binding"/>
    <property type="evidence" value="ECO:0007669"/>
    <property type="project" value="UniProtKB-UniRule"/>
</dbReference>
<evidence type="ECO:0000256" key="9">
    <source>
        <dbReference type="ARBA" id="ARBA00023239"/>
    </source>
</evidence>
<comment type="pathway">
    <text evidence="13 15">Amino-acid biosynthesis; L-isoleucine biosynthesis; L-isoleucine from 2-oxobutanoate: step 3/4.</text>
</comment>
<evidence type="ECO:0000256" key="1">
    <source>
        <dbReference type="ARBA" id="ARBA00001946"/>
    </source>
</evidence>
<evidence type="ECO:0000256" key="5">
    <source>
        <dbReference type="ARBA" id="ARBA00022723"/>
    </source>
</evidence>
<dbReference type="HAMAP" id="MF_00012">
    <property type="entry name" value="IlvD"/>
    <property type="match status" value="1"/>
</dbReference>
<sequence>MFKMEISSRNVVEGTARAPHRAMYKAMGLTDDDLSKPFVGVCHTGNEATPCNIHLPGLAQKAKDGVKDAGATPREFSTIAVSDGIAMGHEGMKSSLISREVIADSIELMVRAHQYDALVGIAGCDKSLPGTMMAMARLNIPSVFVYGGTIMPGMLDGKELTVVDVYEAVGSYNAGQISLEELKNIENTACPNAGSCGGMFTANTMASISEAMGIALPGSASPPAEDDRRGKIVYETGKACAELLELNIKPRDILTFESFENAITMLNAVGGSTNGILHLLALANEARIKLTYDDFERIRKKTPHIADMKPGGGYVMNSLDKIGGIPLIMKKLLDNNLIHGNALTVTGKTIEENIKQYKISSTAEQQIVREIENPLHGVGTAVILKGTLAPDGAVIKTAGIEMTEFTGKARVFDGEESAFDSVANGEIKEGDVLVIRYEGPKGGPGMREMLATTAAIVGQGLGKKVAMITDGRFSGGTRGFMVGHVAPEAFVGGPIALVKDGDEISISIDSNSVNLHVPEEEIEIRSQKWSEPPPNYKSGALAKYAFLVGSAAKGATTDPSNYFDYKAESDEYYRGILKHKKD</sequence>
<feature type="domain" description="Dihydroxy-acid/6-phosphogluconate dehydratase C-terminal" evidence="17">
    <location>
        <begin position="366"/>
        <end position="555"/>
    </location>
</feature>
<evidence type="ECO:0000256" key="11">
    <source>
        <dbReference type="ARBA" id="ARBA00029304"/>
    </source>
</evidence>
<dbReference type="InterPro" id="IPR004404">
    <property type="entry name" value="DihydroxyA_deHydtase"/>
</dbReference>
<evidence type="ECO:0000256" key="13">
    <source>
        <dbReference type="ARBA" id="ARBA00029437"/>
    </source>
</evidence>
<dbReference type="GO" id="GO:0009099">
    <property type="term" value="P:L-valine biosynthetic process"/>
    <property type="evidence" value="ECO:0007669"/>
    <property type="project" value="UniProtKB-UniRule"/>
</dbReference>
<evidence type="ECO:0000256" key="6">
    <source>
        <dbReference type="ARBA" id="ARBA00022842"/>
    </source>
</evidence>
<feature type="binding site" evidence="15">
    <location>
        <position position="51"/>
    </location>
    <ligand>
        <name>[2Fe-2S] cluster</name>
        <dbReference type="ChEBI" id="CHEBI:190135"/>
    </ligand>
</feature>
<evidence type="ECO:0000313" key="18">
    <source>
        <dbReference type="EMBL" id="AIF04072.1"/>
    </source>
</evidence>
<evidence type="ECO:0000256" key="12">
    <source>
        <dbReference type="ARBA" id="ARBA00029436"/>
    </source>
</evidence>
<comment type="catalytic activity">
    <reaction evidence="11">
        <text>(2R)-2,3-dihydroxy-3-methylbutanoate = 3-methyl-2-oxobutanoate + H2O</text>
        <dbReference type="Rhea" id="RHEA:24809"/>
        <dbReference type="ChEBI" id="CHEBI:11851"/>
        <dbReference type="ChEBI" id="CHEBI:15377"/>
        <dbReference type="ChEBI" id="CHEBI:49072"/>
        <dbReference type="EC" id="4.2.1.9"/>
    </reaction>
    <physiologicalReaction direction="left-to-right" evidence="11">
        <dbReference type="Rhea" id="RHEA:24810"/>
    </physiologicalReaction>
</comment>
<dbReference type="EMBL" id="KF900698">
    <property type="protein sequence ID" value="AIF04072.1"/>
    <property type="molecule type" value="Genomic_DNA"/>
</dbReference>
<dbReference type="SUPFAM" id="SSF143975">
    <property type="entry name" value="IlvD/EDD N-terminal domain-like"/>
    <property type="match status" value="1"/>
</dbReference>
<protein>
    <recommendedName>
        <fullName evidence="14 15">Dihydroxy-acid dehydratase</fullName>
        <shortName evidence="15">DAD</shortName>
        <ecNumber evidence="14 15">4.2.1.9</ecNumber>
    </recommendedName>
</protein>
<dbReference type="Pfam" id="PF24877">
    <property type="entry name" value="ILV_EDD_C"/>
    <property type="match status" value="1"/>
</dbReference>
<dbReference type="InterPro" id="IPR000581">
    <property type="entry name" value="ILV_EDD_N"/>
</dbReference>
<keyword evidence="9 15" id="KW-0456">Lyase</keyword>
<gene>
    <name evidence="15 18" type="primary">ilvD</name>
</gene>
<evidence type="ECO:0000256" key="3">
    <source>
        <dbReference type="ARBA" id="ARBA00022605"/>
    </source>
</evidence>
<comment type="similarity">
    <text evidence="2 15">Belongs to the IlvD/Edd family.</text>
</comment>
<comment type="caution">
    <text evidence="15">Lacks conserved residue(s) required for the propagation of feature annotation.</text>
</comment>
<dbReference type="FunFam" id="3.50.30.80:FF:000001">
    <property type="entry name" value="Dihydroxy-acid dehydratase"/>
    <property type="match status" value="1"/>
</dbReference>
<feature type="active site" description="Proton acceptor" evidence="15">
    <location>
        <position position="474"/>
    </location>
</feature>
<dbReference type="PANTHER" id="PTHR21000:SF5">
    <property type="entry name" value="DIHYDROXY-ACID DEHYDRATASE, MITOCHONDRIAL"/>
    <property type="match status" value="1"/>
</dbReference>
<keyword evidence="7 15" id="KW-0408">Iron</keyword>
<evidence type="ECO:0000256" key="7">
    <source>
        <dbReference type="ARBA" id="ARBA00023004"/>
    </source>
</evidence>
<keyword evidence="3 15" id="KW-0028">Amino-acid biosynthesis</keyword>
<dbReference type="NCBIfam" id="TIGR00110">
    <property type="entry name" value="ilvD"/>
    <property type="match status" value="1"/>
</dbReference>
<comment type="pathway">
    <text evidence="12 15">Amino-acid biosynthesis; L-valine biosynthesis; L-valine from pyruvate: step 3/4.</text>
</comment>
<feature type="binding site" evidence="15">
    <location>
        <position position="83"/>
    </location>
    <ligand>
        <name>Mg(2+)</name>
        <dbReference type="ChEBI" id="CHEBI:18420"/>
    </ligand>
</feature>
<dbReference type="GO" id="GO:0009097">
    <property type="term" value="P:isoleucine biosynthetic process"/>
    <property type="evidence" value="ECO:0007669"/>
    <property type="project" value="UniProtKB-UniRule"/>
</dbReference>
<dbReference type="InterPro" id="IPR020558">
    <property type="entry name" value="DiOHA_6PGluconate_deHydtase_CS"/>
</dbReference>
<comment type="subunit">
    <text evidence="15">Homodimer.</text>
</comment>
<accession>A0A075GPR2</accession>
<name>A0A075GPR2_9ARCH</name>
<dbReference type="SUPFAM" id="SSF52016">
    <property type="entry name" value="LeuD/IlvD-like"/>
    <property type="match status" value="1"/>
</dbReference>